<dbReference type="PROSITE" id="PS00194">
    <property type="entry name" value="THIOREDOXIN_1"/>
    <property type="match status" value="1"/>
</dbReference>
<evidence type="ECO:0000313" key="7">
    <source>
        <dbReference type="Proteomes" id="UP000709466"/>
    </source>
</evidence>
<feature type="domain" description="Thioredoxin" evidence="5">
    <location>
        <begin position="40"/>
        <end position="182"/>
    </location>
</feature>
<feature type="signal peptide" evidence="4">
    <location>
        <begin position="1"/>
        <end position="22"/>
    </location>
</feature>
<dbReference type="InterPro" id="IPR017937">
    <property type="entry name" value="Thioredoxin_CS"/>
</dbReference>
<keyword evidence="2" id="KW-0201">Cytochrome c-type biogenesis</keyword>
<dbReference type="Pfam" id="PF08534">
    <property type="entry name" value="Redoxin"/>
    <property type="match status" value="1"/>
</dbReference>
<feature type="chain" id="PRO_5046560975" evidence="4">
    <location>
        <begin position="23"/>
        <end position="182"/>
    </location>
</feature>
<dbReference type="CDD" id="cd02966">
    <property type="entry name" value="TlpA_like_family"/>
    <property type="match status" value="1"/>
</dbReference>
<evidence type="ECO:0000256" key="3">
    <source>
        <dbReference type="ARBA" id="ARBA00023284"/>
    </source>
</evidence>
<dbReference type="InterPro" id="IPR013740">
    <property type="entry name" value="Redoxin"/>
</dbReference>
<evidence type="ECO:0000259" key="5">
    <source>
        <dbReference type="PROSITE" id="PS51352"/>
    </source>
</evidence>
<organism evidence="6 7">
    <name type="scientific">Marivivens donghaensis</name>
    <dbReference type="NCBI Taxonomy" id="1699413"/>
    <lineage>
        <taxon>Bacteria</taxon>
        <taxon>Pseudomonadati</taxon>
        <taxon>Pseudomonadota</taxon>
        <taxon>Alphaproteobacteria</taxon>
        <taxon>Rhodobacterales</taxon>
        <taxon>Paracoccaceae</taxon>
        <taxon>Marivivens group</taxon>
        <taxon>Marivivens</taxon>
    </lineage>
</organism>
<dbReference type="PROSITE" id="PS51352">
    <property type="entry name" value="THIOREDOXIN_2"/>
    <property type="match status" value="1"/>
</dbReference>
<dbReference type="InterPro" id="IPR050553">
    <property type="entry name" value="Thioredoxin_ResA/DsbE_sf"/>
</dbReference>
<dbReference type="Gene3D" id="3.40.30.10">
    <property type="entry name" value="Glutaredoxin"/>
    <property type="match status" value="1"/>
</dbReference>
<keyword evidence="4" id="KW-0732">Signal</keyword>
<keyword evidence="7" id="KW-1185">Reference proteome</keyword>
<keyword evidence="3" id="KW-0676">Redox-active center</keyword>
<protein>
    <submittedName>
        <fullName evidence="6">TlpA family protein disulfide reductase</fullName>
    </submittedName>
</protein>
<name>A0ABX0W3S7_9RHOB</name>
<dbReference type="RefSeq" id="WP_167638971.1">
    <property type="nucleotide sequence ID" value="NZ_JAATOP010000011.1"/>
</dbReference>
<dbReference type="PANTHER" id="PTHR42852">
    <property type="entry name" value="THIOL:DISULFIDE INTERCHANGE PROTEIN DSBE"/>
    <property type="match status" value="1"/>
</dbReference>
<dbReference type="SUPFAM" id="SSF52833">
    <property type="entry name" value="Thioredoxin-like"/>
    <property type="match status" value="1"/>
</dbReference>
<sequence length="182" mass="19649">MRKLVSALLYTSLALVANGALAESTPPAELTGEMSALNWHSEPRELSDMAFQSRDGAETTFADHEGKVLVVNFWATWCAPCREEMPSLAALQDEMGGEDFEVITIATGRNPPAAVDRFFEEIGVDSLPIYMDNSMKVARSMAVLGLPVTIVVDKEGNEVARLTGGADWNSAEAKALIQAMVD</sequence>
<dbReference type="InterPro" id="IPR036249">
    <property type="entry name" value="Thioredoxin-like_sf"/>
</dbReference>
<proteinExistence type="predicted"/>
<dbReference type="InterPro" id="IPR013766">
    <property type="entry name" value="Thioredoxin_domain"/>
</dbReference>
<dbReference type="Proteomes" id="UP000709466">
    <property type="component" value="Unassembled WGS sequence"/>
</dbReference>
<gene>
    <name evidence="6" type="ORF">HCZ30_14230</name>
</gene>
<evidence type="ECO:0000256" key="1">
    <source>
        <dbReference type="ARBA" id="ARBA00004196"/>
    </source>
</evidence>
<dbReference type="EMBL" id="JAATOP010000011">
    <property type="protein sequence ID" value="NIY73587.1"/>
    <property type="molecule type" value="Genomic_DNA"/>
</dbReference>
<reference evidence="6 7" key="1">
    <citation type="submission" date="2020-03" db="EMBL/GenBank/DDBJ databases">
        <title>Bacterial isolates of synthetic phycosphere.</title>
        <authorList>
            <person name="Fu H."/>
            <person name="Moran M.A."/>
        </authorList>
    </citation>
    <scope>NUCLEOTIDE SEQUENCE [LARGE SCALE GENOMIC DNA]</scope>
    <source>
        <strain evidence="6 7">HF1</strain>
    </source>
</reference>
<dbReference type="PANTHER" id="PTHR42852:SF13">
    <property type="entry name" value="PROTEIN DIPZ"/>
    <property type="match status" value="1"/>
</dbReference>
<evidence type="ECO:0000256" key="4">
    <source>
        <dbReference type="SAM" id="SignalP"/>
    </source>
</evidence>
<evidence type="ECO:0000313" key="6">
    <source>
        <dbReference type="EMBL" id="NIY73587.1"/>
    </source>
</evidence>
<comment type="subcellular location">
    <subcellularLocation>
        <location evidence="1">Cell envelope</location>
    </subcellularLocation>
</comment>
<comment type="caution">
    <text evidence="6">The sequence shown here is derived from an EMBL/GenBank/DDBJ whole genome shotgun (WGS) entry which is preliminary data.</text>
</comment>
<evidence type="ECO:0000256" key="2">
    <source>
        <dbReference type="ARBA" id="ARBA00022748"/>
    </source>
</evidence>
<accession>A0ABX0W3S7</accession>